<gene>
    <name evidence="1" type="ORF">PSM7751_02938</name>
</gene>
<dbReference type="OrthoDB" id="7631703at2"/>
<organism evidence="1 2">
    <name type="scientific">Pseudooceanicola marinus</name>
    <dbReference type="NCBI Taxonomy" id="396013"/>
    <lineage>
        <taxon>Bacteria</taxon>
        <taxon>Pseudomonadati</taxon>
        <taxon>Pseudomonadota</taxon>
        <taxon>Alphaproteobacteria</taxon>
        <taxon>Rhodobacterales</taxon>
        <taxon>Paracoccaceae</taxon>
        <taxon>Pseudooceanicola</taxon>
    </lineage>
</organism>
<protein>
    <submittedName>
        <fullName evidence="1">Uncharacterized protein</fullName>
    </submittedName>
</protein>
<evidence type="ECO:0000313" key="2">
    <source>
        <dbReference type="Proteomes" id="UP000193963"/>
    </source>
</evidence>
<dbReference type="RefSeq" id="WP_085888983.1">
    <property type="nucleotide sequence ID" value="NZ_FWFN01000006.1"/>
</dbReference>
<sequence length="78" mass="8642">MTDEEISRLRAALAEREPGPFHFRDICASFDEMWIGDKVKAGHAFLDAVRAGRLPGVSDTGTKKGGGRLYLWSPDRAH</sequence>
<dbReference type="AlphaFoldDB" id="A0A1X6ZTM9"/>
<reference evidence="1 2" key="1">
    <citation type="submission" date="2017-03" db="EMBL/GenBank/DDBJ databases">
        <authorList>
            <person name="Afonso C.L."/>
            <person name="Miller P.J."/>
            <person name="Scott M.A."/>
            <person name="Spackman E."/>
            <person name="Goraichik I."/>
            <person name="Dimitrov K.M."/>
            <person name="Suarez D.L."/>
            <person name="Swayne D.E."/>
        </authorList>
    </citation>
    <scope>NUCLEOTIDE SEQUENCE [LARGE SCALE GENOMIC DNA]</scope>
    <source>
        <strain evidence="1 2">CECT 7751</strain>
    </source>
</reference>
<name>A0A1X6ZTM9_9RHOB</name>
<proteinExistence type="predicted"/>
<accession>A0A1X6ZTM9</accession>
<dbReference type="Proteomes" id="UP000193963">
    <property type="component" value="Unassembled WGS sequence"/>
</dbReference>
<dbReference type="EMBL" id="FWFN01000006">
    <property type="protein sequence ID" value="SLN59240.1"/>
    <property type="molecule type" value="Genomic_DNA"/>
</dbReference>
<keyword evidence="2" id="KW-1185">Reference proteome</keyword>
<evidence type="ECO:0000313" key="1">
    <source>
        <dbReference type="EMBL" id="SLN59240.1"/>
    </source>
</evidence>